<organism evidence="1 2">
    <name type="scientific">Ruminococcus albus 8</name>
    <dbReference type="NCBI Taxonomy" id="246199"/>
    <lineage>
        <taxon>Bacteria</taxon>
        <taxon>Bacillati</taxon>
        <taxon>Bacillota</taxon>
        <taxon>Clostridia</taxon>
        <taxon>Eubacteriales</taxon>
        <taxon>Oscillospiraceae</taxon>
        <taxon>Ruminococcus</taxon>
    </lineage>
</organism>
<evidence type="ECO:0000313" key="2">
    <source>
        <dbReference type="Proteomes" id="UP000004259"/>
    </source>
</evidence>
<name>E9SC30_RUMAL</name>
<evidence type="ECO:0000313" key="1">
    <source>
        <dbReference type="EMBL" id="EGC03146.1"/>
    </source>
</evidence>
<dbReference type="AlphaFoldDB" id="E9SC30"/>
<protein>
    <submittedName>
        <fullName evidence="1">Conserved domain protein</fullName>
    </submittedName>
</protein>
<dbReference type="Proteomes" id="UP000004259">
    <property type="component" value="Unassembled WGS sequence"/>
</dbReference>
<sequence>MYISRYKHHKFTSSPKLYRINNYDYPFSAPRANCLKFCKTAVLVVCQQDNHVNDRCACAKI</sequence>
<dbReference type="EMBL" id="ADKM02000075">
    <property type="protein sequence ID" value="EGC03146.1"/>
    <property type="molecule type" value="Genomic_DNA"/>
</dbReference>
<proteinExistence type="predicted"/>
<gene>
    <name evidence="1" type="ORF">CUS_6848</name>
</gene>
<reference evidence="1 2" key="1">
    <citation type="submission" date="2011-02" db="EMBL/GenBank/DDBJ databases">
        <authorList>
            <person name="Nelson K.E."/>
            <person name="Sutton G."/>
            <person name="Torralba M."/>
            <person name="Durkin S."/>
            <person name="Harkins D."/>
            <person name="Montgomery R."/>
            <person name="Ziemer C."/>
            <person name="Klaassens E."/>
            <person name="Ocuiv P."/>
            <person name="Morrison M."/>
        </authorList>
    </citation>
    <scope>NUCLEOTIDE SEQUENCE [LARGE SCALE GENOMIC DNA]</scope>
    <source>
        <strain evidence="1 2">8</strain>
    </source>
</reference>
<comment type="caution">
    <text evidence="1">The sequence shown here is derived from an EMBL/GenBank/DDBJ whole genome shotgun (WGS) entry which is preliminary data.</text>
</comment>
<keyword evidence="2" id="KW-1185">Reference proteome</keyword>
<accession>E9SC30</accession>